<dbReference type="InterPro" id="IPR018376">
    <property type="entry name" value="Enoyl-CoA_hyd/isom_CS"/>
</dbReference>
<name>A0A6J6BSI0_9ZZZZ</name>
<dbReference type="SUPFAM" id="SSF52096">
    <property type="entry name" value="ClpP/crotonase"/>
    <property type="match status" value="1"/>
</dbReference>
<dbReference type="InterPro" id="IPR029045">
    <property type="entry name" value="ClpP/crotonase-like_dom_sf"/>
</dbReference>
<dbReference type="Pfam" id="PF00378">
    <property type="entry name" value="ECH_1"/>
    <property type="match status" value="1"/>
</dbReference>
<dbReference type="EMBL" id="CAEZSO010000067">
    <property type="protein sequence ID" value="CAB4541664.1"/>
    <property type="molecule type" value="Genomic_DNA"/>
</dbReference>
<keyword evidence="2" id="KW-0443">Lipid metabolism</keyword>
<organism evidence="4">
    <name type="scientific">freshwater metagenome</name>
    <dbReference type="NCBI Taxonomy" id="449393"/>
    <lineage>
        <taxon>unclassified sequences</taxon>
        <taxon>metagenomes</taxon>
        <taxon>ecological metagenomes</taxon>
    </lineage>
</organism>
<dbReference type="GO" id="GO:0006635">
    <property type="term" value="P:fatty acid beta-oxidation"/>
    <property type="evidence" value="ECO:0007669"/>
    <property type="project" value="TreeGrafter"/>
</dbReference>
<evidence type="ECO:0000313" key="4">
    <source>
        <dbReference type="EMBL" id="CAB4541664.1"/>
    </source>
</evidence>
<keyword evidence="3" id="KW-0456">Lyase</keyword>
<dbReference type="PANTHER" id="PTHR11941:SF169">
    <property type="entry name" value="(7AS)-7A-METHYL-1,5-DIOXO-2,3,5,6,7,7A-HEXAHYDRO-1H-INDENE-CARBOXYL-COA HYDROLASE"/>
    <property type="match status" value="1"/>
</dbReference>
<dbReference type="AlphaFoldDB" id="A0A6J6BSI0"/>
<accession>A0A6J6BSI0</accession>
<comment type="similarity">
    <text evidence="1">Belongs to the enoyl-CoA hydratase/isomerase family.</text>
</comment>
<protein>
    <submittedName>
        <fullName evidence="4">Unannotated protein</fullName>
    </submittedName>
</protein>
<dbReference type="InterPro" id="IPR001753">
    <property type="entry name" value="Enoyl-CoA_hydra/iso"/>
</dbReference>
<dbReference type="CDD" id="cd06558">
    <property type="entry name" value="crotonase-like"/>
    <property type="match status" value="1"/>
</dbReference>
<evidence type="ECO:0000256" key="3">
    <source>
        <dbReference type="ARBA" id="ARBA00023239"/>
    </source>
</evidence>
<proteinExistence type="inferred from homology"/>
<evidence type="ECO:0000256" key="2">
    <source>
        <dbReference type="ARBA" id="ARBA00023098"/>
    </source>
</evidence>
<reference evidence="4" key="1">
    <citation type="submission" date="2020-05" db="EMBL/GenBank/DDBJ databases">
        <authorList>
            <person name="Chiriac C."/>
            <person name="Salcher M."/>
            <person name="Ghai R."/>
            <person name="Kavagutti S V."/>
        </authorList>
    </citation>
    <scope>NUCLEOTIDE SEQUENCE</scope>
</reference>
<dbReference type="InterPro" id="IPR014748">
    <property type="entry name" value="Enoyl-CoA_hydra_C"/>
</dbReference>
<dbReference type="GO" id="GO:0016836">
    <property type="term" value="F:hydro-lyase activity"/>
    <property type="evidence" value="ECO:0007669"/>
    <property type="project" value="UniProtKB-ARBA"/>
</dbReference>
<dbReference type="FunFam" id="3.90.226.10:FF:000009">
    <property type="entry name" value="Carnitinyl-CoA dehydratase"/>
    <property type="match status" value="1"/>
</dbReference>
<dbReference type="PANTHER" id="PTHR11941">
    <property type="entry name" value="ENOYL-COA HYDRATASE-RELATED"/>
    <property type="match status" value="1"/>
</dbReference>
<sequence>MSEFIKVTIDAESGVATVVLDRPKLNPLNRQMQNELRDAFVTLGTDDSVRVIVMHGNERAFAAGADVKEMIDWSLEDVQREGAELQACFSAIASTPRPVIAAVNGYALGGGCELALCADLRIAGESAQFGQPEILLGIIPGAGGTQRLARLIGASRAKDLIFTGRAVKADEALAMGLVNQVVADDAVVSTALALAAELATRPALAVQAAKRAIDAGLDTDIDGGIAIEEQAFAGLFGTEDRVIGMRTFVESGPGKARFLHR</sequence>
<dbReference type="Gene3D" id="3.90.226.10">
    <property type="entry name" value="2-enoyl-CoA Hydratase, Chain A, domain 1"/>
    <property type="match status" value="1"/>
</dbReference>
<evidence type="ECO:0000256" key="1">
    <source>
        <dbReference type="ARBA" id="ARBA00005254"/>
    </source>
</evidence>
<dbReference type="PROSITE" id="PS00166">
    <property type="entry name" value="ENOYL_COA_HYDRATASE"/>
    <property type="match status" value="1"/>
</dbReference>
<dbReference type="Gene3D" id="1.10.12.10">
    <property type="entry name" value="Lyase 2-enoyl-coa Hydratase, Chain A, domain 2"/>
    <property type="match status" value="1"/>
</dbReference>
<dbReference type="FunFam" id="1.10.12.10:FF:000001">
    <property type="entry name" value="Probable enoyl-CoA hydratase, mitochondrial"/>
    <property type="match status" value="1"/>
</dbReference>
<gene>
    <name evidence="4" type="ORF">UFOPK1446_00440</name>
</gene>